<accession>I4EHX5</accession>
<dbReference type="AlphaFoldDB" id="I4EHX5"/>
<comment type="caution">
    <text evidence="1">The sequence shown here is derived from an EMBL/GenBank/DDBJ whole genome shotgun (WGS) entry which is preliminary data.</text>
</comment>
<protein>
    <submittedName>
        <fullName evidence="1">Uncharacterized protein</fullName>
    </submittedName>
</protein>
<evidence type="ECO:0000313" key="1">
    <source>
        <dbReference type="EMBL" id="CCF84287.1"/>
    </source>
</evidence>
<evidence type="ECO:0000313" key="2">
    <source>
        <dbReference type="Proteomes" id="UP000004221"/>
    </source>
</evidence>
<proteinExistence type="predicted"/>
<dbReference type="EMBL" id="CAGS01000259">
    <property type="protein sequence ID" value="CCF84287.1"/>
    <property type="molecule type" value="Genomic_DNA"/>
</dbReference>
<reference evidence="1 2" key="1">
    <citation type="journal article" date="2012" name="ISME J.">
        <title>Nitrification expanded: discovery, physiology and genomics of a nitrite-oxidizing bacterium from the phylum Chloroflexi.</title>
        <authorList>
            <person name="Sorokin D.Y."/>
            <person name="Lucker S."/>
            <person name="Vejmelkova D."/>
            <person name="Kostrikina N.A."/>
            <person name="Kleerebezem R."/>
            <person name="Rijpstra W.I."/>
            <person name="Damste J.S."/>
            <person name="Le Paslier D."/>
            <person name="Muyzer G."/>
            <person name="Wagner M."/>
            <person name="van Loosdrecht M.C."/>
            <person name="Daims H."/>
        </authorList>
    </citation>
    <scope>NUCLEOTIDE SEQUENCE [LARGE SCALE GENOMIC DNA]</scope>
    <source>
        <strain evidence="2">none</strain>
    </source>
</reference>
<keyword evidence="2" id="KW-1185">Reference proteome</keyword>
<name>I4EHX5_9BACT</name>
<gene>
    <name evidence="1" type="ORF">NITHO_3310004</name>
</gene>
<sequence>MPYYRFMMSTRMIRHYLNWYRFSFTPPALLVGRSVLFR</sequence>
<dbReference type="Proteomes" id="UP000004221">
    <property type="component" value="Unassembled WGS sequence"/>
</dbReference>
<organism evidence="1 2">
    <name type="scientific">Nitrolancea hollandica Lb</name>
    <dbReference type="NCBI Taxonomy" id="1129897"/>
    <lineage>
        <taxon>Bacteria</taxon>
        <taxon>Pseudomonadati</taxon>
        <taxon>Thermomicrobiota</taxon>
        <taxon>Thermomicrobia</taxon>
        <taxon>Sphaerobacterales</taxon>
        <taxon>Sphaerobacterineae</taxon>
        <taxon>Sphaerobacteraceae</taxon>
        <taxon>Nitrolancea</taxon>
    </lineage>
</organism>